<evidence type="ECO:0000313" key="2">
    <source>
        <dbReference type="Proteomes" id="UP000664385"/>
    </source>
</evidence>
<evidence type="ECO:0000313" key="1">
    <source>
        <dbReference type="EMBL" id="MBN8204965.1"/>
    </source>
</evidence>
<proteinExistence type="predicted"/>
<dbReference type="RefSeq" id="WP_206822725.1">
    <property type="nucleotide sequence ID" value="NZ_JAEMWU010000001.1"/>
</dbReference>
<organism evidence="1 2">
    <name type="scientific">Microbacterium esteraromaticum</name>
    <dbReference type="NCBI Taxonomy" id="57043"/>
    <lineage>
        <taxon>Bacteria</taxon>
        <taxon>Bacillati</taxon>
        <taxon>Actinomycetota</taxon>
        <taxon>Actinomycetes</taxon>
        <taxon>Micrococcales</taxon>
        <taxon>Microbacteriaceae</taxon>
        <taxon>Microbacterium</taxon>
    </lineage>
</organism>
<name>A0A939IQR1_9MICO</name>
<gene>
    <name evidence="1" type="ORF">JF543_03210</name>
</gene>
<sequence>MLPPAQALAVVDASISSVQGGSQALPELSARAASQRARRGRVHLRWLWEFADGAAESPTESVSRAVIEWAGFPRPVLQRTFRYEGHRDRVDFHFPESDAIGEVDGWEKYALADPAAAAQRLADEKRREDRLRRYGHPFARWDLAEAWRVDPLVRALRAAGIRRPYAPHFTFLATLSSYSPRTVRASR</sequence>
<dbReference type="Proteomes" id="UP000664385">
    <property type="component" value="Unassembled WGS sequence"/>
</dbReference>
<protein>
    <submittedName>
        <fullName evidence="1">Uncharacterized protein</fullName>
    </submittedName>
</protein>
<accession>A0A939IQR1</accession>
<reference evidence="1" key="1">
    <citation type="submission" date="2020-12" db="EMBL/GenBank/DDBJ databases">
        <title>PHA producing bacteria isolated from mangrove.</title>
        <authorList>
            <person name="Zheng W."/>
            <person name="Yu S."/>
            <person name="Huang Y."/>
        </authorList>
    </citation>
    <scope>NUCLEOTIDE SEQUENCE</scope>
    <source>
        <strain evidence="1">GN8-5</strain>
    </source>
</reference>
<comment type="caution">
    <text evidence="1">The sequence shown here is derived from an EMBL/GenBank/DDBJ whole genome shotgun (WGS) entry which is preliminary data.</text>
</comment>
<dbReference type="EMBL" id="JAEMWU010000001">
    <property type="protein sequence ID" value="MBN8204965.1"/>
    <property type="molecule type" value="Genomic_DNA"/>
</dbReference>
<dbReference type="AlphaFoldDB" id="A0A939IQR1"/>